<dbReference type="PANTHER" id="PTHR30578">
    <property type="entry name" value="ELECTRON TRANSPORT COMPLEX PROTEIN RNFD"/>
    <property type="match status" value="1"/>
</dbReference>
<evidence type="ECO:0000256" key="3">
    <source>
        <dbReference type="ARBA" id="ARBA00022630"/>
    </source>
</evidence>
<feature type="transmembrane region" description="Helical" evidence="9">
    <location>
        <begin position="106"/>
        <end position="124"/>
    </location>
</feature>
<dbReference type="OrthoDB" id="9776359at2"/>
<feature type="transmembrane region" description="Helical" evidence="9">
    <location>
        <begin position="227"/>
        <end position="251"/>
    </location>
</feature>
<keyword evidence="8 9" id="KW-0472">Membrane</keyword>
<proteinExistence type="predicted"/>
<keyword evidence="4" id="KW-0288">FMN</keyword>
<feature type="transmembrane region" description="Helical" evidence="9">
    <location>
        <begin position="136"/>
        <end position="169"/>
    </location>
</feature>
<dbReference type="EMBL" id="LPXO01000004">
    <property type="protein sequence ID" value="KUF11126.1"/>
    <property type="molecule type" value="Genomic_DNA"/>
</dbReference>
<evidence type="ECO:0000256" key="8">
    <source>
        <dbReference type="ARBA" id="ARBA00023136"/>
    </source>
</evidence>
<protein>
    <submittedName>
        <fullName evidence="10">NADH-quinone reductase</fullName>
    </submittedName>
</protein>
<dbReference type="GO" id="GO:0055085">
    <property type="term" value="P:transmembrane transport"/>
    <property type="evidence" value="ECO:0007669"/>
    <property type="project" value="InterPro"/>
</dbReference>
<organism evidence="10 11">
    <name type="scientific">Pseudoponticoccus marisrubri</name>
    <dbReference type="NCBI Taxonomy" id="1685382"/>
    <lineage>
        <taxon>Bacteria</taxon>
        <taxon>Pseudomonadati</taxon>
        <taxon>Pseudomonadota</taxon>
        <taxon>Alphaproteobacteria</taxon>
        <taxon>Rhodobacterales</taxon>
        <taxon>Roseobacteraceae</taxon>
        <taxon>Pseudoponticoccus</taxon>
    </lineage>
</organism>
<keyword evidence="6" id="KW-1278">Translocase</keyword>
<evidence type="ECO:0000313" key="11">
    <source>
        <dbReference type="Proteomes" id="UP000054396"/>
    </source>
</evidence>
<gene>
    <name evidence="10" type="ORF">AVJ23_08710</name>
</gene>
<keyword evidence="1" id="KW-0813">Transport</keyword>
<evidence type="ECO:0000256" key="2">
    <source>
        <dbReference type="ARBA" id="ARBA00022553"/>
    </source>
</evidence>
<keyword evidence="5 9" id="KW-0812">Transmembrane</keyword>
<name>A0A0W7WKR6_9RHOB</name>
<dbReference type="PANTHER" id="PTHR30578:SF1">
    <property type="entry name" value="NA(+)-TRANSLOCATING NADH-QUINONE REDUCTASE SUBUNIT B"/>
    <property type="match status" value="1"/>
</dbReference>
<keyword evidence="2" id="KW-0597">Phosphoprotein</keyword>
<evidence type="ECO:0000256" key="5">
    <source>
        <dbReference type="ARBA" id="ARBA00022692"/>
    </source>
</evidence>
<comment type="caution">
    <text evidence="10">The sequence shown here is derived from an EMBL/GenBank/DDBJ whole genome shotgun (WGS) entry which is preliminary data.</text>
</comment>
<accession>A0A0W7WKR6</accession>
<keyword evidence="11" id="KW-1185">Reference proteome</keyword>
<evidence type="ECO:0000256" key="6">
    <source>
        <dbReference type="ARBA" id="ARBA00022967"/>
    </source>
</evidence>
<keyword evidence="3" id="KW-0285">Flavoprotein</keyword>
<dbReference type="InterPro" id="IPR004338">
    <property type="entry name" value="NqrB/RnfD"/>
</dbReference>
<evidence type="ECO:0000256" key="9">
    <source>
        <dbReference type="SAM" id="Phobius"/>
    </source>
</evidence>
<evidence type="ECO:0000256" key="7">
    <source>
        <dbReference type="ARBA" id="ARBA00022989"/>
    </source>
</evidence>
<feature type="transmembrane region" description="Helical" evidence="9">
    <location>
        <begin position="62"/>
        <end position="86"/>
    </location>
</feature>
<feature type="transmembrane region" description="Helical" evidence="9">
    <location>
        <begin position="12"/>
        <end position="28"/>
    </location>
</feature>
<dbReference type="RefSeq" id="WP_058861790.1">
    <property type="nucleotide sequence ID" value="NZ_LPXO01000004.1"/>
</dbReference>
<keyword evidence="7 9" id="KW-1133">Transmembrane helix</keyword>
<feature type="transmembrane region" description="Helical" evidence="9">
    <location>
        <begin position="34"/>
        <end position="55"/>
    </location>
</feature>
<dbReference type="Proteomes" id="UP000054396">
    <property type="component" value="Unassembled WGS sequence"/>
</dbReference>
<evidence type="ECO:0000313" key="10">
    <source>
        <dbReference type="EMBL" id="KUF11126.1"/>
    </source>
</evidence>
<dbReference type="AlphaFoldDB" id="A0A0W7WKR6"/>
<feature type="transmembrane region" description="Helical" evidence="9">
    <location>
        <begin position="175"/>
        <end position="192"/>
    </location>
</feature>
<dbReference type="Pfam" id="PF03116">
    <property type="entry name" value="NQR2_RnfD_RnfE"/>
    <property type="match status" value="1"/>
</dbReference>
<evidence type="ECO:0000256" key="1">
    <source>
        <dbReference type="ARBA" id="ARBA00022448"/>
    </source>
</evidence>
<feature type="transmembrane region" description="Helical" evidence="9">
    <location>
        <begin position="204"/>
        <end position="221"/>
    </location>
</feature>
<reference evidence="10 11" key="1">
    <citation type="submission" date="2015-12" db="EMBL/GenBank/DDBJ databases">
        <authorList>
            <person name="Shamseldin A."/>
            <person name="Moawad H."/>
            <person name="Abd El-Rahim W.M."/>
            <person name="Sadowsky M.J."/>
        </authorList>
    </citation>
    <scope>NUCLEOTIDE SEQUENCE [LARGE SCALE GENOMIC DNA]</scope>
    <source>
        <strain evidence="10 11">SJ5A-1</strain>
    </source>
</reference>
<dbReference type="STRING" id="1685382.AVJ23_08710"/>
<dbReference type="GO" id="GO:0005886">
    <property type="term" value="C:plasma membrane"/>
    <property type="evidence" value="ECO:0007669"/>
    <property type="project" value="TreeGrafter"/>
</dbReference>
<sequence length="260" mass="26499">MIRGLWTRETVALMLLAAYLPLAVFWLGHGGGAAALRLALAVLVIAGWNLVFMLARAQPPSAAALVTALAVAMLAPEGLSVVQMVLGISFGTVMGELVFGGWGRNVVNPATVTLSFLGFGFPGAPWPDFVDPVAWAAIPAALIGLASGTLPGALLVSAALAGGGLAWAGLLDPDVLPAAGIVLVLLVADPVTSAATTLGRWLNGALYAGLMALFATGWAGAAPVQMAVAAALLAALAAPLLDETALTIWFARRRRRHGRL</sequence>
<evidence type="ECO:0000256" key="4">
    <source>
        <dbReference type="ARBA" id="ARBA00022643"/>
    </source>
</evidence>